<sequence length="151" mass="16899">MTDRNPGADEAVVHLLRRVLQSHTATWQQRVPQLTKPQYAMLDALRRRPGIDQVTLGSLAATDKGTTTELLRRMERHGWLTRTRSETDQRRLLVHLTDQGERLAAGAATEARALAAEFLAPLDETERARLRDLLARLAETGSDAVPERDGN</sequence>
<evidence type="ECO:0000313" key="3">
    <source>
        <dbReference type="Proteomes" id="UP000549695"/>
    </source>
</evidence>
<reference evidence="2 3" key="1">
    <citation type="submission" date="2020-07" db="EMBL/GenBank/DDBJ databases">
        <title>Sequencing the genomes of 1000 actinobacteria strains.</title>
        <authorList>
            <person name="Klenk H.-P."/>
        </authorList>
    </citation>
    <scope>NUCLEOTIDE SEQUENCE [LARGE SCALE GENOMIC DNA]</scope>
    <source>
        <strain evidence="2 3">DSM 44749</strain>
    </source>
</reference>
<dbReference type="RefSeq" id="WP_179761229.1">
    <property type="nucleotide sequence ID" value="NZ_BAAAJZ010000001.1"/>
</dbReference>
<dbReference type="Pfam" id="PF01047">
    <property type="entry name" value="MarR"/>
    <property type="match status" value="1"/>
</dbReference>
<dbReference type="PANTHER" id="PTHR33164">
    <property type="entry name" value="TRANSCRIPTIONAL REGULATOR, MARR FAMILY"/>
    <property type="match status" value="1"/>
</dbReference>
<dbReference type="PANTHER" id="PTHR33164:SF95">
    <property type="entry name" value="TRANSCRIPTIONAL REGULATOR"/>
    <property type="match status" value="1"/>
</dbReference>
<name>A0A852WA62_PSEA5</name>
<dbReference type="GO" id="GO:0003700">
    <property type="term" value="F:DNA-binding transcription factor activity"/>
    <property type="evidence" value="ECO:0007669"/>
    <property type="project" value="InterPro"/>
</dbReference>
<dbReference type="GO" id="GO:0003677">
    <property type="term" value="F:DNA binding"/>
    <property type="evidence" value="ECO:0007669"/>
    <property type="project" value="UniProtKB-KW"/>
</dbReference>
<keyword evidence="2" id="KW-0238">DNA-binding</keyword>
<evidence type="ECO:0000259" key="1">
    <source>
        <dbReference type="PROSITE" id="PS50995"/>
    </source>
</evidence>
<comment type="caution">
    <text evidence="2">The sequence shown here is derived from an EMBL/GenBank/DDBJ whole genome shotgun (WGS) entry which is preliminary data.</text>
</comment>
<evidence type="ECO:0000313" key="2">
    <source>
        <dbReference type="EMBL" id="NYG02312.1"/>
    </source>
</evidence>
<dbReference type="SUPFAM" id="SSF46785">
    <property type="entry name" value="Winged helix' DNA-binding domain"/>
    <property type="match status" value="1"/>
</dbReference>
<organism evidence="2 3">
    <name type="scientific">Pseudonocardia alni</name>
    <name type="common">Amycolata alni</name>
    <dbReference type="NCBI Taxonomy" id="33907"/>
    <lineage>
        <taxon>Bacteria</taxon>
        <taxon>Bacillati</taxon>
        <taxon>Actinomycetota</taxon>
        <taxon>Actinomycetes</taxon>
        <taxon>Pseudonocardiales</taxon>
        <taxon>Pseudonocardiaceae</taxon>
        <taxon>Pseudonocardia</taxon>
    </lineage>
</organism>
<dbReference type="Proteomes" id="UP000549695">
    <property type="component" value="Unassembled WGS sequence"/>
</dbReference>
<dbReference type="AlphaFoldDB" id="A0A852WA62"/>
<gene>
    <name evidence="2" type="ORF">HDA37_002597</name>
</gene>
<dbReference type="InterPro" id="IPR000835">
    <property type="entry name" value="HTH_MarR-typ"/>
</dbReference>
<dbReference type="GO" id="GO:0006950">
    <property type="term" value="P:response to stress"/>
    <property type="evidence" value="ECO:0007669"/>
    <property type="project" value="TreeGrafter"/>
</dbReference>
<dbReference type="EMBL" id="JACCCZ010000001">
    <property type="protein sequence ID" value="NYG02312.1"/>
    <property type="molecule type" value="Genomic_DNA"/>
</dbReference>
<proteinExistence type="predicted"/>
<feature type="domain" description="HTH marR-type" evidence="1">
    <location>
        <begin position="9"/>
        <end position="139"/>
    </location>
</feature>
<dbReference type="PRINTS" id="PR00598">
    <property type="entry name" value="HTHMARR"/>
</dbReference>
<dbReference type="InterPro" id="IPR036388">
    <property type="entry name" value="WH-like_DNA-bd_sf"/>
</dbReference>
<dbReference type="GeneID" id="98052354"/>
<keyword evidence="3" id="KW-1185">Reference proteome</keyword>
<accession>A0A852WA62</accession>
<protein>
    <submittedName>
        <fullName evidence="2">DNA-binding MarR family transcriptional regulator</fullName>
    </submittedName>
</protein>
<dbReference type="SMART" id="SM00347">
    <property type="entry name" value="HTH_MARR"/>
    <property type="match status" value="1"/>
</dbReference>
<dbReference type="InterPro" id="IPR036390">
    <property type="entry name" value="WH_DNA-bd_sf"/>
</dbReference>
<dbReference type="Gene3D" id="1.10.10.10">
    <property type="entry name" value="Winged helix-like DNA-binding domain superfamily/Winged helix DNA-binding domain"/>
    <property type="match status" value="1"/>
</dbReference>
<dbReference type="InterPro" id="IPR039422">
    <property type="entry name" value="MarR/SlyA-like"/>
</dbReference>
<dbReference type="PROSITE" id="PS50995">
    <property type="entry name" value="HTH_MARR_2"/>
    <property type="match status" value="1"/>
</dbReference>